<keyword evidence="4" id="KW-1185">Reference proteome</keyword>
<dbReference type="InterPro" id="IPR007921">
    <property type="entry name" value="CHAP_dom"/>
</dbReference>
<accession>A0ABW2TQR5</accession>
<keyword evidence="1" id="KW-0732">Signal</keyword>
<dbReference type="Proteomes" id="UP001596512">
    <property type="component" value="Unassembled WGS sequence"/>
</dbReference>
<evidence type="ECO:0000259" key="2">
    <source>
        <dbReference type="PROSITE" id="PS50911"/>
    </source>
</evidence>
<protein>
    <submittedName>
        <fullName evidence="3">CHAP domain-containing protein</fullName>
    </submittedName>
</protein>
<dbReference type="PROSITE" id="PS50911">
    <property type="entry name" value="CHAP"/>
    <property type="match status" value="1"/>
</dbReference>
<dbReference type="EMBL" id="JBHTEY010000004">
    <property type="protein sequence ID" value="MFC7615856.1"/>
    <property type="molecule type" value="Genomic_DNA"/>
</dbReference>
<feature type="domain" description="Peptidase C51" evidence="2">
    <location>
        <begin position="66"/>
        <end position="206"/>
    </location>
</feature>
<evidence type="ECO:0000256" key="1">
    <source>
        <dbReference type="SAM" id="SignalP"/>
    </source>
</evidence>
<evidence type="ECO:0000313" key="3">
    <source>
        <dbReference type="EMBL" id="MFC7615856.1"/>
    </source>
</evidence>
<proteinExistence type="predicted"/>
<feature type="signal peptide" evidence="1">
    <location>
        <begin position="1"/>
        <end position="27"/>
    </location>
</feature>
<dbReference type="SUPFAM" id="SSF54001">
    <property type="entry name" value="Cysteine proteinases"/>
    <property type="match status" value="1"/>
</dbReference>
<dbReference type="Gene3D" id="3.90.1720.10">
    <property type="entry name" value="endopeptidase domain like (from Nostoc punctiforme)"/>
    <property type="match status" value="1"/>
</dbReference>
<feature type="chain" id="PRO_5047029774" evidence="1">
    <location>
        <begin position="28"/>
        <end position="209"/>
    </location>
</feature>
<organism evidence="3 4">
    <name type="scientific">Actinokineospora soli</name>
    <dbReference type="NCBI Taxonomy" id="1048753"/>
    <lineage>
        <taxon>Bacteria</taxon>
        <taxon>Bacillati</taxon>
        <taxon>Actinomycetota</taxon>
        <taxon>Actinomycetes</taxon>
        <taxon>Pseudonocardiales</taxon>
        <taxon>Pseudonocardiaceae</taxon>
        <taxon>Actinokineospora</taxon>
    </lineage>
</organism>
<gene>
    <name evidence="3" type="ORF">ACFQV2_22580</name>
</gene>
<name>A0ABW2TQR5_9PSEU</name>
<dbReference type="Pfam" id="PF05257">
    <property type="entry name" value="CHAP"/>
    <property type="match status" value="1"/>
</dbReference>
<evidence type="ECO:0000313" key="4">
    <source>
        <dbReference type="Proteomes" id="UP001596512"/>
    </source>
</evidence>
<sequence length="209" mass="21852">MARGIHKALLGVLLTAVVVSGAPSASAAPTPAAPAAVTATAVHDDHPELTAAAMAELAGTSDIVRIAKSQVGYKERAGNCTKYHRDCAAWCGIFTHWVWKKAGVSKLPPAGFGRAWVATYWAKWGKDKGLLKRRPAGTRGGNPKAGDVIVYGKPGSLNGHVGIVVKVHANGKLTTVDGNLSNKVVTHTIDPKTKVINGGAVYGYVRPKF</sequence>
<comment type="caution">
    <text evidence="3">The sequence shown here is derived from an EMBL/GenBank/DDBJ whole genome shotgun (WGS) entry which is preliminary data.</text>
</comment>
<dbReference type="InterPro" id="IPR038765">
    <property type="entry name" value="Papain-like_cys_pep_sf"/>
</dbReference>
<reference evidence="4" key="1">
    <citation type="journal article" date="2019" name="Int. J. Syst. Evol. Microbiol.">
        <title>The Global Catalogue of Microorganisms (GCM) 10K type strain sequencing project: providing services to taxonomists for standard genome sequencing and annotation.</title>
        <authorList>
            <consortium name="The Broad Institute Genomics Platform"/>
            <consortium name="The Broad Institute Genome Sequencing Center for Infectious Disease"/>
            <person name="Wu L."/>
            <person name="Ma J."/>
        </authorList>
    </citation>
    <scope>NUCLEOTIDE SEQUENCE [LARGE SCALE GENOMIC DNA]</scope>
    <source>
        <strain evidence="4">JCM 17695</strain>
    </source>
</reference>